<dbReference type="PANTHER" id="PTHR15106">
    <property type="entry name" value="RETINOIC ACID RECEPTOR RESPONDER PROTEIN 2"/>
    <property type="match status" value="1"/>
</dbReference>
<dbReference type="Ensembl" id="ENSOABT00000070621.1">
    <property type="protein sequence ID" value="ENSOABP00000072708.1"/>
    <property type="gene ID" value="ENSOABG00000030698.1"/>
</dbReference>
<name>A0AAZ1XYU1_OREAU</name>
<keyword evidence="3" id="KW-0145">Chemotaxis</keyword>
<proteinExistence type="predicted"/>
<dbReference type="GO" id="GO:0030154">
    <property type="term" value="P:cell differentiation"/>
    <property type="evidence" value="ECO:0007669"/>
    <property type="project" value="UniProtKB-KW"/>
</dbReference>
<keyword evidence="12" id="KW-1185">Reference proteome</keyword>
<reference evidence="12" key="1">
    <citation type="submission" date="2020-03" db="EMBL/GenBank/DDBJ databases">
        <title>Evolution of repeat sequences and sex chromosomes of tilapia species revealed by chromosome-level genomes.</title>
        <authorList>
            <person name="Xu L."/>
            <person name="Tao W."/>
            <person name="Wang D."/>
            <person name="Zhou Q."/>
        </authorList>
    </citation>
    <scope>NUCLEOTIDE SEQUENCE [LARGE SCALE GENOMIC DNA]</scope>
    <source>
        <strain evidence="12">Israel</strain>
    </source>
</reference>
<evidence type="ECO:0000313" key="12">
    <source>
        <dbReference type="Proteomes" id="UP000472276"/>
    </source>
</evidence>
<evidence type="ECO:0000256" key="2">
    <source>
        <dbReference type="ARBA" id="ARBA00018808"/>
    </source>
</evidence>
<evidence type="ECO:0000256" key="9">
    <source>
        <dbReference type="ARBA" id="ARBA00032785"/>
    </source>
</evidence>
<dbReference type="GO" id="GO:0006954">
    <property type="term" value="P:inflammatory response"/>
    <property type="evidence" value="ECO:0007669"/>
    <property type="project" value="UniProtKB-KW"/>
</dbReference>
<comment type="subcellular location">
    <subcellularLocation>
        <location evidence="1">Secreted</location>
    </subcellularLocation>
</comment>
<reference evidence="11" key="2">
    <citation type="submission" date="2025-08" db="UniProtKB">
        <authorList>
            <consortium name="Ensembl"/>
        </authorList>
    </citation>
    <scope>IDENTIFICATION</scope>
</reference>
<reference evidence="11" key="3">
    <citation type="submission" date="2025-09" db="UniProtKB">
        <authorList>
            <consortium name="Ensembl"/>
        </authorList>
    </citation>
    <scope>IDENTIFICATION</scope>
</reference>
<evidence type="ECO:0000256" key="8">
    <source>
        <dbReference type="ARBA" id="ARBA00023198"/>
    </source>
</evidence>
<evidence type="ECO:0000256" key="10">
    <source>
        <dbReference type="SAM" id="SignalP"/>
    </source>
</evidence>
<keyword evidence="8" id="KW-0395">Inflammatory response</keyword>
<evidence type="ECO:0000256" key="6">
    <source>
        <dbReference type="ARBA" id="ARBA00022782"/>
    </source>
</evidence>
<dbReference type="GO" id="GO:0006935">
    <property type="term" value="P:chemotaxis"/>
    <property type="evidence" value="ECO:0007669"/>
    <property type="project" value="UniProtKB-KW"/>
</dbReference>
<keyword evidence="6" id="KW-0221">Differentiation</keyword>
<dbReference type="PANTHER" id="PTHR15106:SF2">
    <property type="entry name" value="RETINOIC ACID RECEPTOR RESPONDER PROTEIN 2"/>
    <property type="match status" value="1"/>
</dbReference>
<keyword evidence="7" id="KW-1015">Disulfide bond</keyword>
<evidence type="ECO:0000256" key="5">
    <source>
        <dbReference type="ARBA" id="ARBA00022729"/>
    </source>
</evidence>
<evidence type="ECO:0000256" key="7">
    <source>
        <dbReference type="ARBA" id="ARBA00023157"/>
    </source>
</evidence>
<organism evidence="11 12">
    <name type="scientific">Oreochromis aureus</name>
    <name type="common">Israeli tilapia</name>
    <name type="synonym">Chromis aureus</name>
    <dbReference type="NCBI Taxonomy" id="47969"/>
    <lineage>
        <taxon>Eukaryota</taxon>
        <taxon>Metazoa</taxon>
        <taxon>Chordata</taxon>
        <taxon>Craniata</taxon>
        <taxon>Vertebrata</taxon>
        <taxon>Euteleostomi</taxon>
        <taxon>Actinopterygii</taxon>
        <taxon>Neopterygii</taxon>
        <taxon>Teleostei</taxon>
        <taxon>Neoteleostei</taxon>
        <taxon>Acanthomorphata</taxon>
        <taxon>Ovalentaria</taxon>
        <taxon>Cichlomorphae</taxon>
        <taxon>Cichliformes</taxon>
        <taxon>Cichlidae</taxon>
        <taxon>African cichlids</taxon>
        <taxon>Pseudocrenilabrinae</taxon>
        <taxon>Oreochromini</taxon>
        <taxon>Oreochromis</taxon>
    </lineage>
</organism>
<feature type="signal peptide" evidence="10">
    <location>
        <begin position="1"/>
        <end position="20"/>
    </location>
</feature>
<dbReference type="GO" id="GO:0005576">
    <property type="term" value="C:extracellular region"/>
    <property type="evidence" value="ECO:0007669"/>
    <property type="project" value="UniProtKB-SubCell"/>
</dbReference>
<dbReference type="GO" id="GO:0005102">
    <property type="term" value="F:signaling receptor binding"/>
    <property type="evidence" value="ECO:0007669"/>
    <property type="project" value="InterPro"/>
</dbReference>
<protein>
    <recommendedName>
        <fullName evidence="2">Retinoic acid receptor responder protein 2</fullName>
    </recommendedName>
    <alternativeName>
        <fullName evidence="9">Chemerin</fullName>
    </alternativeName>
</protein>
<dbReference type="Gene3D" id="3.10.450.10">
    <property type="match status" value="1"/>
</dbReference>
<dbReference type="SUPFAM" id="SSF54403">
    <property type="entry name" value="Cystatin/monellin"/>
    <property type="match status" value="1"/>
</dbReference>
<evidence type="ECO:0000256" key="1">
    <source>
        <dbReference type="ARBA" id="ARBA00004613"/>
    </source>
</evidence>
<dbReference type="InterPro" id="IPR046350">
    <property type="entry name" value="Cystatin_sf"/>
</dbReference>
<accession>A0AAZ1XYU1</accession>
<evidence type="ECO:0000256" key="4">
    <source>
        <dbReference type="ARBA" id="ARBA00022525"/>
    </source>
</evidence>
<feature type="chain" id="PRO_5044217131" description="Retinoic acid receptor responder protein 2" evidence="10">
    <location>
        <begin position="21"/>
        <end position="163"/>
    </location>
</feature>
<dbReference type="AlphaFoldDB" id="A0AAZ1XYU1"/>
<dbReference type="GO" id="GO:0050994">
    <property type="term" value="P:regulation of lipid catabolic process"/>
    <property type="evidence" value="ECO:0007669"/>
    <property type="project" value="InterPro"/>
</dbReference>
<evidence type="ECO:0000256" key="3">
    <source>
        <dbReference type="ARBA" id="ARBA00022500"/>
    </source>
</evidence>
<evidence type="ECO:0000313" key="11">
    <source>
        <dbReference type="Ensembl" id="ENSOABP00000072708.1"/>
    </source>
</evidence>
<dbReference type="InterPro" id="IPR029562">
    <property type="entry name" value="Chemerin"/>
</dbReference>
<keyword evidence="5 10" id="KW-0732">Signal</keyword>
<sequence>MAAGLLFLVCAVAVLYSTKAQDSYDGLPEIYKKGVDLAIKQLSTHAKVQHHYRFLRTVEKLEQEDVFHVKYLFHHVHLKPTRCAKGATETDPQRCPFRNDRPLMDCAICFKAFEDQIKDEPNPYVHCIQRPRLTEEMKQARLQHYRQMIYHTGSPTLLSRSSR</sequence>
<keyword evidence="4" id="KW-0964">Secreted</keyword>
<dbReference type="Proteomes" id="UP000472276">
    <property type="component" value="Unassembled WGS sequence"/>
</dbReference>